<dbReference type="EC" id="3.1.1.3" evidence="11"/>
<keyword evidence="5" id="KW-0378">Hydrolase</keyword>
<evidence type="ECO:0000256" key="9">
    <source>
        <dbReference type="ARBA" id="ARBA00023157"/>
    </source>
</evidence>
<keyword evidence="6" id="KW-0106">Calcium</keyword>
<dbReference type="InterPro" id="IPR002331">
    <property type="entry name" value="Lipase_panc"/>
</dbReference>
<evidence type="ECO:0000256" key="11">
    <source>
        <dbReference type="RuleBase" id="RU362046"/>
    </source>
</evidence>
<evidence type="ECO:0000256" key="2">
    <source>
        <dbReference type="ARBA" id="ARBA00010701"/>
    </source>
</evidence>
<dbReference type="PRINTS" id="PR00821">
    <property type="entry name" value="TAGLIPASE"/>
</dbReference>
<dbReference type="InterPro" id="IPR036392">
    <property type="entry name" value="PLAT/LH2_dom_sf"/>
</dbReference>
<evidence type="ECO:0000256" key="3">
    <source>
        <dbReference type="ARBA" id="ARBA00022525"/>
    </source>
</evidence>
<keyword evidence="3 11" id="KW-0964">Secreted</keyword>
<dbReference type="SUPFAM" id="SSF49723">
    <property type="entry name" value="Lipase/lipooxygenase domain (PLAT/LH2 domain)"/>
    <property type="match status" value="1"/>
</dbReference>
<dbReference type="GO" id="GO:0005615">
    <property type="term" value="C:extracellular space"/>
    <property type="evidence" value="ECO:0007669"/>
    <property type="project" value="TreeGrafter"/>
</dbReference>
<dbReference type="SUPFAM" id="SSF53474">
    <property type="entry name" value="alpha/beta-Hydrolases"/>
    <property type="match status" value="1"/>
</dbReference>
<dbReference type="PANTHER" id="PTHR11610">
    <property type="entry name" value="LIPASE"/>
    <property type="match status" value="1"/>
</dbReference>
<protein>
    <recommendedName>
        <fullName evidence="11">Triacylglycerol lipase</fullName>
        <ecNumber evidence="11">3.1.1.3</ecNumber>
    </recommendedName>
    <alternativeName>
        <fullName evidence="11">Pancreatic lipase</fullName>
    </alternativeName>
</protein>
<comment type="subcellular location">
    <subcellularLocation>
        <location evidence="1 11">Secreted</location>
    </subcellularLocation>
</comment>
<dbReference type="Proteomes" id="UP000028990">
    <property type="component" value="Unassembled WGS sequence"/>
</dbReference>
<dbReference type="InterPro" id="IPR029058">
    <property type="entry name" value="AB_hydrolase_fold"/>
</dbReference>
<evidence type="ECO:0000256" key="4">
    <source>
        <dbReference type="ARBA" id="ARBA00022723"/>
    </source>
</evidence>
<dbReference type="GO" id="GO:0046872">
    <property type="term" value="F:metal ion binding"/>
    <property type="evidence" value="ECO:0007669"/>
    <property type="project" value="UniProtKB-KW"/>
</dbReference>
<dbReference type="EMBL" id="KN122666">
    <property type="protein sequence ID" value="KFO28968.1"/>
    <property type="molecule type" value="Genomic_DNA"/>
</dbReference>
<dbReference type="GO" id="GO:0016042">
    <property type="term" value="P:lipid catabolic process"/>
    <property type="evidence" value="ECO:0007669"/>
    <property type="project" value="UniProtKB-KW"/>
</dbReference>
<dbReference type="GO" id="GO:0004465">
    <property type="term" value="F:lipoprotein lipase activity"/>
    <property type="evidence" value="ECO:0007669"/>
    <property type="project" value="TreeGrafter"/>
</dbReference>
<evidence type="ECO:0000256" key="6">
    <source>
        <dbReference type="ARBA" id="ARBA00022837"/>
    </source>
</evidence>
<gene>
    <name evidence="13" type="ORF">H920_09613</name>
</gene>
<dbReference type="AlphaFoldDB" id="A0A091DEM8"/>
<dbReference type="InterPro" id="IPR013818">
    <property type="entry name" value="Lipase"/>
</dbReference>
<evidence type="ECO:0000313" key="14">
    <source>
        <dbReference type="Proteomes" id="UP000028990"/>
    </source>
</evidence>
<keyword evidence="4" id="KW-0479">Metal-binding</keyword>
<accession>A0A091DEM8</accession>
<feature type="domain" description="Lipase" evidence="12">
    <location>
        <begin position="1"/>
        <end position="202"/>
    </location>
</feature>
<dbReference type="CDD" id="cd00707">
    <property type="entry name" value="Pancreat_lipase_like"/>
    <property type="match status" value="1"/>
</dbReference>
<evidence type="ECO:0000256" key="5">
    <source>
        <dbReference type="ARBA" id="ARBA00022801"/>
    </source>
</evidence>
<evidence type="ECO:0000256" key="7">
    <source>
        <dbReference type="ARBA" id="ARBA00022963"/>
    </source>
</evidence>
<dbReference type="PRINTS" id="PR00823">
    <property type="entry name" value="PANCLIPASE"/>
</dbReference>
<keyword evidence="8 11" id="KW-0443">Lipid metabolism</keyword>
<proteinExistence type="inferred from homology"/>
<keyword evidence="9 11" id="KW-1015">Disulfide bond</keyword>
<dbReference type="eggNOG" id="ENOG502QUK7">
    <property type="taxonomic scope" value="Eukaryota"/>
</dbReference>
<evidence type="ECO:0000259" key="12">
    <source>
        <dbReference type="Pfam" id="PF00151"/>
    </source>
</evidence>
<dbReference type="Gene3D" id="3.40.50.1820">
    <property type="entry name" value="alpha/beta hydrolase"/>
    <property type="match status" value="1"/>
</dbReference>
<evidence type="ECO:0000256" key="8">
    <source>
        <dbReference type="ARBA" id="ARBA00023098"/>
    </source>
</evidence>
<evidence type="ECO:0000256" key="10">
    <source>
        <dbReference type="RuleBase" id="RU004262"/>
    </source>
</evidence>
<comment type="similarity">
    <text evidence="2 10">Belongs to the AB hydrolase superfamily. Lipase family.</text>
</comment>
<keyword evidence="7 11" id="KW-0442">Lipid degradation</keyword>
<dbReference type="InterPro" id="IPR033906">
    <property type="entry name" value="Lipase_N"/>
</dbReference>
<organism evidence="13 14">
    <name type="scientific">Fukomys damarensis</name>
    <name type="common">Damaraland mole rat</name>
    <name type="synonym">Cryptomys damarensis</name>
    <dbReference type="NCBI Taxonomy" id="885580"/>
    <lineage>
        <taxon>Eukaryota</taxon>
        <taxon>Metazoa</taxon>
        <taxon>Chordata</taxon>
        <taxon>Craniata</taxon>
        <taxon>Vertebrata</taxon>
        <taxon>Euteleostomi</taxon>
        <taxon>Mammalia</taxon>
        <taxon>Eutheria</taxon>
        <taxon>Euarchontoglires</taxon>
        <taxon>Glires</taxon>
        <taxon>Rodentia</taxon>
        <taxon>Hystricomorpha</taxon>
        <taxon>Bathyergidae</taxon>
        <taxon>Fukomys</taxon>
    </lineage>
</organism>
<reference evidence="13 14" key="1">
    <citation type="submission" date="2013-11" db="EMBL/GenBank/DDBJ databases">
        <title>The Damaraland mole rat (Fukomys damarensis) genome and evolution of African mole rats.</title>
        <authorList>
            <person name="Gladyshev V.N."/>
            <person name="Fang X."/>
        </authorList>
    </citation>
    <scope>NUCLEOTIDE SEQUENCE [LARGE SCALE GENOMIC DNA]</scope>
    <source>
        <tissue evidence="13">Liver</tissue>
    </source>
</reference>
<dbReference type="Pfam" id="PF00151">
    <property type="entry name" value="Lipase"/>
    <property type="match status" value="1"/>
</dbReference>
<evidence type="ECO:0000313" key="13">
    <source>
        <dbReference type="EMBL" id="KFO28968.1"/>
    </source>
</evidence>
<dbReference type="InterPro" id="IPR000734">
    <property type="entry name" value="TAG_lipase"/>
</dbReference>
<dbReference type="PANTHER" id="PTHR11610:SF147">
    <property type="entry name" value="PANCREATIC TRIACYLGLYCEROL LIPASE"/>
    <property type="match status" value="1"/>
</dbReference>
<evidence type="ECO:0000256" key="1">
    <source>
        <dbReference type="ARBA" id="ARBA00004613"/>
    </source>
</evidence>
<keyword evidence="14" id="KW-1185">Reference proteome</keyword>
<comment type="catalytic activity">
    <reaction evidence="11">
        <text>a triacylglycerol + H2O = a diacylglycerol + a fatty acid + H(+)</text>
        <dbReference type="Rhea" id="RHEA:12044"/>
        <dbReference type="ChEBI" id="CHEBI:15377"/>
        <dbReference type="ChEBI" id="CHEBI:15378"/>
        <dbReference type="ChEBI" id="CHEBI:17855"/>
        <dbReference type="ChEBI" id="CHEBI:18035"/>
        <dbReference type="ChEBI" id="CHEBI:28868"/>
        <dbReference type="EC" id="3.1.1.3"/>
    </reaction>
</comment>
<name>A0A091DEM8_FUKDA</name>
<sequence>MFQVESVNCMCVDWKGGSRTGYTQATHNIRVVGAEVADFVKVLQSEFGYSPSNVHVIGHSLGSHAAGEAGRRTNGTIGRITGLDPAEPYFQDTPEEVRLDPSDAQFVDAIHTDAVPMVPNMGLGMSQTVGHLDFFPNGGEEMPGCQKNVISQIVDIDGIWEGTQDFVACNHLRSYKYYLDSVLNPHGFATYPCTSYKDFESVSNCPSGGIITPGSSLSKEVDGELDVETVEKVKFLWNNDIVNPIFPKAGAAKIMVQKGEE</sequence>